<dbReference type="EMBL" id="JAWQEG010003349">
    <property type="protein sequence ID" value="KAK3866728.1"/>
    <property type="molecule type" value="Genomic_DNA"/>
</dbReference>
<evidence type="ECO:0000256" key="5">
    <source>
        <dbReference type="ARBA" id="ARBA00022692"/>
    </source>
</evidence>
<evidence type="ECO:0000256" key="3">
    <source>
        <dbReference type="ARBA" id="ARBA00022543"/>
    </source>
</evidence>
<evidence type="ECO:0000256" key="12">
    <source>
        <dbReference type="ARBA" id="ARBA00023224"/>
    </source>
</evidence>
<dbReference type="SUPFAM" id="SSF81321">
    <property type="entry name" value="Family A G protein-coupled receptor-like"/>
    <property type="match status" value="1"/>
</dbReference>
<evidence type="ECO:0000256" key="11">
    <source>
        <dbReference type="ARBA" id="ARBA00023170"/>
    </source>
</evidence>
<keyword evidence="4" id="KW-0716">Sensory transduction</keyword>
<gene>
    <name evidence="17" type="ORF">Pcinc_027764</name>
</gene>
<accession>A0AAE1F3W4</accession>
<comment type="subcellular location">
    <subcellularLocation>
        <location evidence="1">Membrane</location>
        <topology evidence="1">Multi-pass membrane protein</topology>
    </subcellularLocation>
</comment>
<organism evidence="17 18">
    <name type="scientific">Petrolisthes cinctipes</name>
    <name type="common">Flat porcelain crab</name>
    <dbReference type="NCBI Taxonomy" id="88211"/>
    <lineage>
        <taxon>Eukaryota</taxon>
        <taxon>Metazoa</taxon>
        <taxon>Ecdysozoa</taxon>
        <taxon>Arthropoda</taxon>
        <taxon>Crustacea</taxon>
        <taxon>Multicrustacea</taxon>
        <taxon>Malacostraca</taxon>
        <taxon>Eumalacostraca</taxon>
        <taxon>Eucarida</taxon>
        <taxon>Decapoda</taxon>
        <taxon>Pleocyemata</taxon>
        <taxon>Anomura</taxon>
        <taxon>Galatheoidea</taxon>
        <taxon>Porcellanidae</taxon>
        <taxon>Petrolisthes</taxon>
    </lineage>
</organism>
<dbReference type="Proteomes" id="UP001286313">
    <property type="component" value="Unassembled WGS sequence"/>
</dbReference>
<dbReference type="Gene3D" id="1.20.1070.10">
    <property type="entry name" value="Rhodopsin 7-helix transmembrane proteins"/>
    <property type="match status" value="1"/>
</dbReference>
<dbReference type="InterPro" id="IPR027430">
    <property type="entry name" value="Retinal_BS"/>
</dbReference>
<keyword evidence="13" id="KW-0844">Vision</keyword>
<protein>
    <recommendedName>
        <fullName evidence="16">G-protein coupled receptors family 1 profile domain-containing protein</fullName>
    </recommendedName>
</protein>
<keyword evidence="9 14" id="KW-0297">G-protein coupled receptor</keyword>
<dbReference type="PROSITE" id="PS50262">
    <property type="entry name" value="G_PROTEIN_RECEP_F1_2"/>
    <property type="match status" value="1"/>
</dbReference>
<feature type="transmembrane region" description="Helical" evidence="15">
    <location>
        <begin position="244"/>
        <end position="267"/>
    </location>
</feature>
<evidence type="ECO:0000256" key="2">
    <source>
        <dbReference type="ARBA" id="ARBA00010663"/>
    </source>
</evidence>
<dbReference type="Pfam" id="PF00001">
    <property type="entry name" value="7tm_1"/>
    <property type="match status" value="2"/>
</dbReference>
<evidence type="ECO:0000256" key="13">
    <source>
        <dbReference type="ARBA" id="ARBA00023305"/>
    </source>
</evidence>
<keyword evidence="6" id="KW-0681">Retinal protein</keyword>
<keyword evidence="11 14" id="KW-0675">Receptor</keyword>
<feature type="transmembrane region" description="Helical" evidence="15">
    <location>
        <begin position="116"/>
        <end position="137"/>
    </location>
</feature>
<dbReference type="GO" id="GO:0007602">
    <property type="term" value="P:phototransduction"/>
    <property type="evidence" value="ECO:0007669"/>
    <property type="project" value="UniProtKB-KW"/>
</dbReference>
<dbReference type="GO" id="GO:0009881">
    <property type="term" value="F:photoreceptor activity"/>
    <property type="evidence" value="ECO:0007669"/>
    <property type="project" value="UniProtKB-KW"/>
</dbReference>
<keyword evidence="18" id="KW-1185">Reference proteome</keyword>
<dbReference type="PROSITE" id="PS00238">
    <property type="entry name" value="OPSIN"/>
    <property type="match status" value="1"/>
</dbReference>
<evidence type="ECO:0000313" key="18">
    <source>
        <dbReference type="Proteomes" id="UP001286313"/>
    </source>
</evidence>
<evidence type="ECO:0000256" key="7">
    <source>
        <dbReference type="ARBA" id="ARBA00022989"/>
    </source>
</evidence>
<dbReference type="PRINTS" id="PR00237">
    <property type="entry name" value="GPCRRHODOPSN"/>
</dbReference>
<comment type="similarity">
    <text evidence="2 14">Belongs to the G-protein coupled receptor 1 family.</text>
</comment>
<dbReference type="GO" id="GO:0004930">
    <property type="term" value="F:G protein-coupled receptor activity"/>
    <property type="evidence" value="ECO:0007669"/>
    <property type="project" value="UniProtKB-KW"/>
</dbReference>
<dbReference type="PROSITE" id="PS00237">
    <property type="entry name" value="G_PROTEIN_RECEP_F1_1"/>
    <property type="match status" value="1"/>
</dbReference>
<keyword evidence="3" id="KW-0600">Photoreceptor protein</keyword>
<feature type="transmembrane region" description="Helical" evidence="15">
    <location>
        <begin position="44"/>
        <end position="68"/>
    </location>
</feature>
<feature type="transmembrane region" description="Helical" evidence="15">
    <location>
        <begin position="176"/>
        <end position="199"/>
    </location>
</feature>
<feature type="transmembrane region" description="Helical" evidence="15">
    <location>
        <begin position="80"/>
        <end position="104"/>
    </location>
</feature>
<evidence type="ECO:0000313" key="17">
    <source>
        <dbReference type="EMBL" id="KAK3866728.1"/>
    </source>
</evidence>
<evidence type="ECO:0000256" key="8">
    <source>
        <dbReference type="ARBA" id="ARBA00022991"/>
    </source>
</evidence>
<keyword evidence="7 15" id="KW-1133">Transmembrane helix</keyword>
<dbReference type="InterPro" id="IPR000276">
    <property type="entry name" value="GPCR_Rhodpsn"/>
</dbReference>
<reference evidence="17" key="1">
    <citation type="submission" date="2023-10" db="EMBL/GenBank/DDBJ databases">
        <title>Genome assemblies of two species of porcelain crab, Petrolisthes cinctipes and Petrolisthes manimaculis (Anomura: Porcellanidae).</title>
        <authorList>
            <person name="Angst P."/>
        </authorList>
    </citation>
    <scope>NUCLEOTIDE SEQUENCE</scope>
    <source>
        <strain evidence="17">PB745_01</strain>
        <tissue evidence="17">Gill</tissue>
    </source>
</reference>
<name>A0AAE1F3W4_PETCI</name>
<keyword evidence="10 15" id="KW-0472">Membrane</keyword>
<evidence type="ECO:0000256" key="9">
    <source>
        <dbReference type="ARBA" id="ARBA00023040"/>
    </source>
</evidence>
<dbReference type="InterPro" id="IPR017452">
    <property type="entry name" value="GPCR_Rhodpsn_7TM"/>
</dbReference>
<sequence>MWTGNQTPCGQPLCLGMNAPEDLAPLILPHWYHFPQPSPLTHTILGIIFTLLTPIALIGNLTVIILYFRNPRLQNSSNMLVMNLATADFLMMSKAPIFVINSFTQRPYTGRLGCEVYGAVSLFSGLSAIWFLTAISLDRYRVVRLSITASTSSRVQGVLSGCTVDYLSTGWSERSLVLLLLVLAWLAPMVAVTVSYFAILLKVKKSEAELRKLGNGCTANLTPPSPQPPSSSQRTGCTRTEIRVAALMCLWTLSWTPYAIMVFVSVVTNNTKVTPIMATIPSVFCKASACFNPYVYGLSLPAFRKELARLLVPEWRSLNTLPPRTTRDIQQLNRTSRLPLATLLARPTSRAATTLTSSDCGHLTSASLISSSTSLTPASVQRFMLPNGDIVLGMSYREAKKRNAKRKDAFKLLRFPCAPSRHITTIV</sequence>
<feature type="domain" description="G-protein coupled receptors family 1 profile" evidence="16">
    <location>
        <begin position="59"/>
        <end position="296"/>
    </location>
</feature>
<proteinExistence type="inferred from homology"/>
<dbReference type="GO" id="GO:0016020">
    <property type="term" value="C:membrane"/>
    <property type="evidence" value="ECO:0007669"/>
    <property type="project" value="UniProtKB-SubCell"/>
</dbReference>
<dbReference type="PANTHER" id="PTHR24240">
    <property type="entry name" value="OPSIN"/>
    <property type="match status" value="1"/>
</dbReference>
<evidence type="ECO:0000256" key="1">
    <source>
        <dbReference type="ARBA" id="ARBA00004141"/>
    </source>
</evidence>
<dbReference type="AlphaFoldDB" id="A0AAE1F3W4"/>
<evidence type="ECO:0000256" key="4">
    <source>
        <dbReference type="ARBA" id="ARBA00022606"/>
    </source>
</evidence>
<evidence type="ECO:0000256" key="15">
    <source>
        <dbReference type="SAM" id="Phobius"/>
    </source>
</evidence>
<evidence type="ECO:0000259" key="16">
    <source>
        <dbReference type="PROSITE" id="PS50262"/>
    </source>
</evidence>
<keyword evidence="8" id="KW-0157">Chromophore</keyword>
<keyword evidence="12 14" id="KW-0807">Transducer</keyword>
<evidence type="ECO:0000256" key="14">
    <source>
        <dbReference type="RuleBase" id="RU000688"/>
    </source>
</evidence>
<evidence type="ECO:0000256" key="6">
    <source>
        <dbReference type="ARBA" id="ARBA00022925"/>
    </source>
</evidence>
<keyword evidence="5 14" id="KW-0812">Transmembrane</keyword>
<dbReference type="SMART" id="SM01381">
    <property type="entry name" value="7TM_GPCR_Srsx"/>
    <property type="match status" value="1"/>
</dbReference>
<evidence type="ECO:0000256" key="10">
    <source>
        <dbReference type="ARBA" id="ARBA00023136"/>
    </source>
</evidence>
<dbReference type="GO" id="GO:0007601">
    <property type="term" value="P:visual perception"/>
    <property type="evidence" value="ECO:0007669"/>
    <property type="project" value="UniProtKB-KW"/>
</dbReference>
<dbReference type="InterPro" id="IPR050125">
    <property type="entry name" value="GPCR_opsins"/>
</dbReference>
<comment type="caution">
    <text evidence="17">The sequence shown here is derived from an EMBL/GenBank/DDBJ whole genome shotgun (WGS) entry which is preliminary data.</text>
</comment>